<evidence type="ECO:0000313" key="1">
    <source>
        <dbReference type="EMBL" id="CCF00634.1"/>
    </source>
</evidence>
<accession>G9AHV2</accession>
<geneLocation type="plasmid" evidence="1 2">
    <name>pSfHH103e</name>
</geneLocation>
<proteinExistence type="predicted"/>
<dbReference type="AlphaFoldDB" id="G9AHV2"/>
<name>G9AHV2_SINF1</name>
<sequence>MCLPFPAANRSRLAVPSAVEAFARVEAEPLRYFIAFPALRVHQHQQLLSLAVKQRGYGYQDQGLQRLTVSLIEQAKPGTKSRVRH</sequence>
<dbReference type="Proteomes" id="UP000007735">
    <property type="component" value="Plasmid pSfHH103e"/>
</dbReference>
<evidence type="ECO:0000313" key="2">
    <source>
        <dbReference type="Proteomes" id="UP000007735"/>
    </source>
</evidence>
<dbReference type="KEGG" id="sfh:SFHH103_06174"/>
<reference evidence="1 2" key="1">
    <citation type="journal article" date="2012" name="J. Bacteriol.">
        <title>Genome sequence of the soybean symbiont Sinorhizobium fredii HH103.</title>
        <authorList>
            <person name="Weidner S."/>
            <person name="Becker A."/>
            <person name="Bonilla I."/>
            <person name="Jaenicke S."/>
            <person name="Lloret J."/>
            <person name="Margaret I."/>
            <person name="Puhler A."/>
            <person name="Ruiz-Sainz J.E."/>
            <person name="Schneiker-Bekel S."/>
            <person name="Szczepanowski R."/>
            <person name="Vinardell J.M."/>
            <person name="Zehner S."/>
            <person name="Gottfert M."/>
        </authorList>
    </citation>
    <scope>NUCLEOTIDE SEQUENCE [LARGE SCALE GENOMIC DNA]</scope>
    <source>
        <strain evidence="1 2">HH103</strain>
        <plasmid evidence="2">pSfHH103e</plasmid>
    </source>
</reference>
<dbReference type="EMBL" id="HE616899">
    <property type="protein sequence ID" value="CCF00634.1"/>
    <property type="molecule type" value="Genomic_DNA"/>
</dbReference>
<gene>
    <name evidence="1" type="ordered locus">SFHH103_06174</name>
</gene>
<dbReference type="HOGENOM" id="CLU_2510348_0_0_5"/>
<keyword evidence="1" id="KW-0614">Plasmid</keyword>
<dbReference type="PATRIC" id="fig|380.5.peg.5733"/>
<organism evidence="1 2">
    <name type="scientific">Sinorhizobium fredii (strain HH103)</name>
    <dbReference type="NCBI Taxonomy" id="1117943"/>
    <lineage>
        <taxon>Bacteria</taxon>
        <taxon>Pseudomonadati</taxon>
        <taxon>Pseudomonadota</taxon>
        <taxon>Alphaproteobacteria</taxon>
        <taxon>Hyphomicrobiales</taxon>
        <taxon>Rhizobiaceae</taxon>
        <taxon>Sinorhizobium/Ensifer group</taxon>
        <taxon>Sinorhizobium</taxon>
    </lineage>
</organism>
<protein>
    <submittedName>
        <fullName evidence="1">Uncharacterized protein</fullName>
    </submittedName>
</protein>